<comment type="caution">
    <text evidence="2">The sequence shown here is derived from an EMBL/GenBank/DDBJ whole genome shotgun (WGS) entry which is preliminary data.</text>
</comment>
<keyword evidence="1" id="KW-1133">Transmembrane helix</keyword>
<feature type="transmembrane region" description="Helical" evidence="1">
    <location>
        <begin position="12"/>
        <end position="35"/>
    </location>
</feature>
<reference evidence="2" key="2">
    <citation type="submission" date="2020-09" db="EMBL/GenBank/DDBJ databases">
        <authorList>
            <person name="Sun Q."/>
            <person name="Ohkuma M."/>
        </authorList>
    </citation>
    <scope>NUCLEOTIDE SEQUENCE</scope>
    <source>
        <strain evidence="2">JCM 3091</strain>
    </source>
</reference>
<evidence type="ECO:0000313" key="3">
    <source>
        <dbReference type="Proteomes" id="UP000662200"/>
    </source>
</evidence>
<reference evidence="2" key="1">
    <citation type="journal article" date="2014" name="Int. J. Syst. Evol. Microbiol.">
        <title>Complete genome sequence of Corynebacterium casei LMG S-19264T (=DSM 44701T), isolated from a smear-ripened cheese.</title>
        <authorList>
            <consortium name="US DOE Joint Genome Institute (JGI-PGF)"/>
            <person name="Walter F."/>
            <person name="Albersmeier A."/>
            <person name="Kalinowski J."/>
            <person name="Ruckert C."/>
        </authorList>
    </citation>
    <scope>NUCLEOTIDE SEQUENCE</scope>
    <source>
        <strain evidence="2">JCM 3091</strain>
    </source>
</reference>
<protein>
    <recommendedName>
        <fullName evidence="4">Prepilin-type N-terminal cleavage/methylation domain-containing protein</fullName>
    </recommendedName>
</protein>
<proteinExistence type="predicted"/>
<dbReference type="Proteomes" id="UP000662200">
    <property type="component" value="Unassembled WGS sequence"/>
</dbReference>
<dbReference type="EMBL" id="BMQC01000013">
    <property type="protein sequence ID" value="GGK37531.1"/>
    <property type="molecule type" value="Genomic_DNA"/>
</dbReference>
<keyword evidence="3" id="KW-1185">Reference proteome</keyword>
<evidence type="ECO:0000256" key="1">
    <source>
        <dbReference type="SAM" id="Phobius"/>
    </source>
</evidence>
<evidence type="ECO:0000313" key="2">
    <source>
        <dbReference type="EMBL" id="GGK37531.1"/>
    </source>
</evidence>
<organism evidence="2 3">
    <name type="scientific">Pilimelia terevasa</name>
    <dbReference type="NCBI Taxonomy" id="53372"/>
    <lineage>
        <taxon>Bacteria</taxon>
        <taxon>Bacillati</taxon>
        <taxon>Actinomycetota</taxon>
        <taxon>Actinomycetes</taxon>
        <taxon>Micromonosporales</taxon>
        <taxon>Micromonosporaceae</taxon>
        <taxon>Pilimelia</taxon>
    </lineage>
</organism>
<accession>A0A8J3BPL8</accession>
<evidence type="ECO:0008006" key="4">
    <source>
        <dbReference type="Google" id="ProtNLM"/>
    </source>
</evidence>
<sequence>MSRRGGDDAGVTLAEVLVASGILLVVLLTVTAGIVQVSRATRTIEGAADAQGSTRRAFARLETEVRYAADVDPSATAAGHPAVTLLLSNAAVGRCLQLRLAGTRLERRAWPLGAPQAAWELVAAPVSAPADAPAFTRYDIDAAHLYQRLRVRVLARLVDEGAVVSRLADTTFVALNSANRGAGRAADCRAEAR</sequence>
<gene>
    <name evidence="2" type="ORF">GCM10010124_32910</name>
</gene>
<dbReference type="AlphaFoldDB" id="A0A8J3BPL8"/>
<keyword evidence="1" id="KW-0472">Membrane</keyword>
<keyword evidence="1" id="KW-0812">Transmembrane</keyword>
<name>A0A8J3BPL8_9ACTN</name>
<dbReference type="RefSeq" id="WP_189115238.1">
    <property type="nucleotide sequence ID" value="NZ_BMQC01000013.1"/>
</dbReference>